<dbReference type="Pfam" id="PF00931">
    <property type="entry name" value="NB-ARC"/>
    <property type="match status" value="1"/>
</dbReference>
<evidence type="ECO:0000313" key="6">
    <source>
        <dbReference type="Proteomes" id="UP000326396"/>
    </source>
</evidence>
<keyword evidence="6" id="KW-1185">Reference proteome</keyword>
<dbReference type="Proteomes" id="UP000326396">
    <property type="component" value="Linkage Group LG8"/>
</dbReference>
<dbReference type="Pfam" id="PF23282">
    <property type="entry name" value="WHD_ROQ1"/>
    <property type="match status" value="1"/>
</dbReference>
<sequence>MDARVKEINYWLNQSDAEFLVICGMGGSGKSTLAKYIVYSNWQYFEKVSILECIGSRCKEPNGLHYLQKQFSKDILGGKNRRIPSVSPGVFKIEEVLQTKKALIFLDDIVKPQQLNALLGEGNINKQSKIIITTMENDVGNWFKSRSKTFQEYKMKLLDDHESLELLCLHAFGSKNPMEGYEKLAKEVVRYCEGNPLALEVLGSSLSEDISTSYWESALKLLGKDIHHDIYSVLKKSYDSLPYDSDRELFLHIACFFVGTDIDYVVKMLEPDYSAVSRIKTLIKRCLLYVAPNNKLMMHRLLQDMGKNIVDRESPVPAERSRVWRNEESCDILRNVGSSLKMKGFALDMHLLMEEVDKFKCEQIKKYSLSMNPLQGMDQLQLLQLNYVERVSSYKDFSEHLRWLCWHGYRHSNMISHLSLRNLVTLDMSYSLLKIFTLPMVLHSLKILNLKSSLKLKEVQNISCLPNLEILILWNCHRLARVCKTIKDLTSLNTLNMTGCENLQHAFSFPHSIERLFLKDCKVECSKYFPLSFTSQLSLQYLNLGNNLFEHLPTYTHLKNLRVLDLSMCSKLKWLQDLPSTLAELYIYYCESLEKVTFESHQFTLQEIGYEGCRNLSEIEGFIKLVPLTKLDELDLGHMKWLKGFQDHELCLAGDDELITGRSRQLQMLYEFNIMSTSLLDIENLNLKPEYISQSTALSFDVPLCPKGRRLKGLNVTFKYSISGEERDWFVKISTKNGVDLIYNPKIFGKPGPSEVAVWLGYFPIGNKFTHGDQVNLSIVVINGLDIHQCGASLVYSCCESANDTLQNDKEWMEIFGGDFSRFQLSTGAYYLCRRDFFELQEIGRLTPDWFSILVGDTIDDTEIRGWRKTGRRQQLCRSNIELKSVRCIIYGPQLEDIYKISDMSTSSFVYKSMEFALNSGWETSKSGAASEFVDEVTEGVLYQPQVGFGSLRIVGFSWKEQTWPDVYISMNDLDNQYFRDYLEDALIREGLLLSPTNPEDSYFSLKQTNDDDPKELPAQPRASIVVMSESSFLVVVAQVCQFRTLRRNIKKFFDWFFPKDDLYYLTGCWSCRSPACQLSSARPASNKTRFPVDKIGAFSNRKPKMEVEDRSGITRSQFATRVKIKSRPYRKPGT</sequence>
<dbReference type="InterPro" id="IPR027417">
    <property type="entry name" value="P-loop_NTPase"/>
</dbReference>
<dbReference type="InterPro" id="IPR036390">
    <property type="entry name" value="WH_DNA-bd_sf"/>
</dbReference>
<dbReference type="PROSITE" id="PS51450">
    <property type="entry name" value="LRR"/>
    <property type="match status" value="1"/>
</dbReference>
<proteinExistence type="predicted"/>
<dbReference type="InterPro" id="IPR002182">
    <property type="entry name" value="NB-ARC"/>
</dbReference>
<feature type="domain" description="Disease resistance protein Roq1-like winged-helix" evidence="4">
    <location>
        <begin position="245"/>
        <end position="312"/>
    </location>
</feature>
<evidence type="ECO:0000313" key="5">
    <source>
        <dbReference type="EMBL" id="KAD2805261.1"/>
    </source>
</evidence>
<evidence type="ECO:0000256" key="1">
    <source>
        <dbReference type="ARBA" id="ARBA00022614"/>
    </source>
</evidence>
<keyword evidence="2" id="KW-0677">Repeat</keyword>
<accession>A0A5N6LUL7</accession>
<dbReference type="PANTHER" id="PTHR11017">
    <property type="entry name" value="LEUCINE-RICH REPEAT-CONTAINING PROTEIN"/>
    <property type="match status" value="1"/>
</dbReference>
<dbReference type="PRINTS" id="PR00364">
    <property type="entry name" value="DISEASERSIST"/>
</dbReference>
<gene>
    <name evidence="5" type="ORF">E3N88_38638</name>
</gene>
<dbReference type="SUPFAM" id="SSF52540">
    <property type="entry name" value="P-loop containing nucleoside triphosphate hydrolases"/>
    <property type="match status" value="1"/>
</dbReference>
<dbReference type="InterPro" id="IPR058192">
    <property type="entry name" value="WHD_ROQ1-like"/>
</dbReference>
<protein>
    <submittedName>
        <fullName evidence="5">Uncharacterized protein</fullName>
    </submittedName>
</protein>
<dbReference type="EMBL" id="SZYD01000018">
    <property type="protein sequence ID" value="KAD2805261.1"/>
    <property type="molecule type" value="Genomic_DNA"/>
</dbReference>
<dbReference type="InterPro" id="IPR032675">
    <property type="entry name" value="LRR_dom_sf"/>
</dbReference>
<dbReference type="OrthoDB" id="1687514at2759"/>
<dbReference type="SUPFAM" id="SSF52058">
    <property type="entry name" value="L domain-like"/>
    <property type="match status" value="1"/>
</dbReference>
<evidence type="ECO:0000259" key="4">
    <source>
        <dbReference type="Pfam" id="PF23282"/>
    </source>
</evidence>
<name>A0A5N6LUL7_9ASTR</name>
<dbReference type="Gene3D" id="3.40.50.300">
    <property type="entry name" value="P-loop containing nucleotide triphosphate hydrolases"/>
    <property type="match status" value="1"/>
</dbReference>
<comment type="caution">
    <text evidence="5">The sequence shown here is derived from an EMBL/GenBank/DDBJ whole genome shotgun (WGS) entry which is preliminary data.</text>
</comment>
<feature type="domain" description="NB-ARC" evidence="3">
    <location>
        <begin position="3"/>
        <end position="173"/>
    </location>
</feature>
<dbReference type="Gene3D" id="3.80.10.10">
    <property type="entry name" value="Ribonuclease Inhibitor"/>
    <property type="match status" value="1"/>
</dbReference>
<dbReference type="InterPro" id="IPR042197">
    <property type="entry name" value="Apaf_helical"/>
</dbReference>
<keyword evidence="1" id="KW-0433">Leucine-rich repeat</keyword>
<dbReference type="InterPro" id="IPR044974">
    <property type="entry name" value="Disease_R_plants"/>
</dbReference>
<dbReference type="AlphaFoldDB" id="A0A5N6LUL7"/>
<evidence type="ECO:0000259" key="3">
    <source>
        <dbReference type="Pfam" id="PF00931"/>
    </source>
</evidence>
<dbReference type="Gene3D" id="1.10.8.430">
    <property type="entry name" value="Helical domain of apoptotic protease-activating factors"/>
    <property type="match status" value="1"/>
</dbReference>
<dbReference type="GO" id="GO:0006952">
    <property type="term" value="P:defense response"/>
    <property type="evidence" value="ECO:0007669"/>
    <property type="project" value="InterPro"/>
</dbReference>
<dbReference type="InterPro" id="IPR001611">
    <property type="entry name" value="Leu-rich_rpt"/>
</dbReference>
<dbReference type="GO" id="GO:0043531">
    <property type="term" value="F:ADP binding"/>
    <property type="evidence" value="ECO:0007669"/>
    <property type="project" value="InterPro"/>
</dbReference>
<evidence type="ECO:0000256" key="2">
    <source>
        <dbReference type="ARBA" id="ARBA00022737"/>
    </source>
</evidence>
<dbReference type="PANTHER" id="PTHR11017:SF448">
    <property type="entry name" value="TIR DOMAIN, P-LOOP CONTAINING NUCLEOSIDE TRIPHOSPHATE HYDROLASE"/>
    <property type="match status" value="1"/>
</dbReference>
<reference evidence="5 6" key="1">
    <citation type="submission" date="2019-05" db="EMBL/GenBank/DDBJ databases">
        <title>Mikania micrantha, genome provides insights into the molecular mechanism of rapid growth.</title>
        <authorList>
            <person name="Liu B."/>
        </authorList>
    </citation>
    <scope>NUCLEOTIDE SEQUENCE [LARGE SCALE GENOMIC DNA]</scope>
    <source>
        <strain evidence="5">NLD-2019</strain>
        <tissue evidence="5">Leaf</tissue>
    </source>
</reference>
<dbReference type="SUPFAM" id="SSF46785">
    <property type="entry name" value="Winged helix' DNA-binding domain"/>
    <property type="match status" value="1"/>
</dbReference>
<organism evidence="5 6">
    <name type="scientific">Mikania micrantha</name>
    <name type="common">bitter vine</name>
    <dbReference type="NCBI Taxonomy" id="192012"/>
    <lineage>
        <taxon>Eukaryota</taxon>
        <taxon>Viridiplantae</taxon>
        <taxon>Streptophyta</taxon>
        <taxon>Embryophyta</taxon>
        <taxon>Tracheophyta</taxon>
        <taxon>Spermatophyta</taxon>
        <taxon>Magnoliopsida</taxon>
        <taxon>eudicotyledons</taxon>
        <taxon>Gunneridae</taxon>
        <taxon>Pentapetalae</taxon>
        <taxon>asterids</taxon>
        <taxon>campanulids</taxon>
        <taxon>Asterales</taxon>
        <taxon>Asteraceae</taxon>
        <taxon>Asteroideae</taxon>
        <taxon>Heliantheae alliance</taxon>
        <taxon>Eupatorieae</taxon>
        <taxon>Mikania</taxon>
    </lineage>
</organism>